<organism evidence="2 3">
    <name type="scientific">Orbilia brochopaga</name>
    <dbReference type="NCBI Taxonomy" id="3140254"/>
    <lineage>
        <taxon>Eukaryota</taxon>
        <taxon>Fungi</taxon>
        <taxon>Dikarya</taxon>
        <taxon>Ascomycota</taxon>
        <taxon>Pezizomycotina</taxon>
        <taxon>Orbiliomycetes</taxon>
        <taxon>Orbiliales</taxon>
        <taxon>Orbiliaceae</taxon>
        <taxon>Orbilia</taxon>
    </lineage>
</organism>
<feature type="region of interest" description="Disordered" evidence="1">
    <location>
        <begin position="1155"/>
        <end position="1317"/>
    </location>
</feature>
<keyword evidence="3" id="KW-1185">Reference proteome</keyword>
<gene>
    <name evidence="2" type="ORF">TWF696_005134</name>
</gene>
<feature type="compositionally biased region" description="Polar residues" evidence="1">
    <location>
        <begin position="456"/>
        <end position="473"/>
    </location>
</feature>
<name>A0AAV9V0K0_9PEZI</name>
<proteinExistence type="predicted"/>
<feature type="compositionally biased region" description="Polar residues" evidence="1">
    <location>
        <begin position="949"/>
        <end position="975"/>
    </location>
</feature>
<dbReference type="EMBL" id="JAVHNQ010000003">
    <property type="protein sequence ID" value="KAK6353144.1"/>
    <property type="molecule type" value="Genomic_DNA"/>
</dbReference>
<feature type="compositionally biased region" description="Polar residues" evidence="1">
    <location>
        <begin position="1167"/>
        <end position="1176"/>
    </location>
</feature>
<feature type="compositionally biased region" description="Acidic residues" evidence="1">
    <location>
        <begin position="511"/>
        <end position="526"/>
    </location>
</feature>
<protein>
    <submittedName>
        <fullName evidence="2">Uncharacterized protein</fullName>
    </submittedName>
</protein>
<feature type="region of interest" description="Disordered" evidence="1">
    <location>
        <begin position="1"/>
        <end position="50"/>
    </location>
</feature>
<feature type="compositionally biased region" description="Basic and acidic residues" evidence="1">
    <location>
        <begin position="1177"/>
        <end position="1189"/>
    </location>
</feature>
<feature type="compositionally biased region" description="Polar residues" evidence="1">
    <location>
        <begin position="267"/>
        <end position="280"/>
    </location>
</feature>
<evidence type="ECO:0000313" key="3">
    <source>
        <dbReference type="Proteomes" id="UP001375240"/>
    </source>
</evidence>
<feature type="compositionally biased region" description="Basic and acidic residues" evidence="1">
    <location>
        <begin position="930"/>
        <end position="947"/>
    </location>
</feature>
<feature type="compositionally biased region" description="Basic and acidic residues" evidence="1">
    <location>
        <begin position="368"/>
        <end position="382"/>
    </location>
</feature>
<feature type="compositionally biased region" description="Basic and acidic residues" evidence="1">
    <location>
        <begin position="707"/>
        <end position="728"/>
    </location>
</feature>
<feature type="compositionally biased region" description="Basic and acidic residues" evidence="1">
    <location>
        <begin position="792"/>
        <end position="811"/>
    </location>
</feature>
<feature type="compositionally biased region" description="Low complexity" evidence="1">
    <location>
        <begin position="246"/>
        <end position="266"/>
    </location>
</feature>
<feature type="region of interest" description="Disordered" evidence="1">
    <location>
        <begin position="311"/>
        <end position="526"/>
    </location>
</feature>
<feature type="region of interest" description="Disordered" evidence="1">
    <location>
        <begin position="124"/>
        <end position="283"/>
    </location>
</feature>
<feature type="compositionally biased region" description="Basic and acidic residues" evidence="1">
    <location>
        <begin position="1057"/>
        <end position="1071"/>
    </location>
</feature>
<feature type="compositionally biased region" description="Low complexity" evidence="1">
    <location>
        <begin position="480"/>
        <end position="491"/>
    </location>
</feature>
<feature type="compositionally biased region" description="Basic and acidic residues" evidence="1">
    <location>
        <begin position="650"/>
        <end position="671"/>
    </location>
</feature>
<feature type="compositionally biased region" description="Polar residues" evidence="1">
    <location>
        <begin position="230"/>
        <end position="245"/>
    </location>
</feature>
<reference evidence="2 3" key="1">
    <citation type="submission" date="2019-10" db="EMBL/GenBank/DDBJ databases">
        <authorList>
            <person name="Palmer J.M."/>
        </authorList>
    </citation>
    <scope>NUCLEOTIDE SEQUENCE [LARGE SCALE GENOMIC DNA]</scope>
    <source>
        <strain evidence="2 3">TWF696</strain>
    </source>
</reference>
<feature type="region of interest" description="Disordered" evidence="1">
    <location>
        <begin position="645"/>
        <end position="1103"/>
    </location>
</feature>
<dbReference type="Proteomes" id="UP001375240">
    <property type="component" value="Unassembled WGS sequence"/>
</dbReference>
<evidence type="ECO:0000256" key="1">
    <source>
        <dbReference type="SAM" id="MobiDB-lite"/>
    </source>
</evidence>
<comment type="caution">
    <text evidence="2">The sequence shown here is derived from an EMBL/GenBank/DDBJ whole genome shotgun (WGS) entry which is preliminary data.</text>
</comment>
<sequence>MHRLLTKKHRDDDQPKSTNKLRSFKRNKSQPPPASRPQVDLTQALPPTDDFRISLMMPNLEKRFSVLRDGERPEQGQGPGVNGIGYGALASGTMFSDGKDGEFARAPPGGAGLADITEVASIRSGSRAEGSIDLAERPNVSQNEEYNGGVMNRPRHGEGNVLFGGRQKVYRINPAAGSSEDVGESPLSPIGRGRMGGRALYTDDLPASSGFSKSPVDKPPGRSQSPPPSNYNLDRNTQSSTASGPSSLTRSSTTATSTSTNSRNFTPNAGFNQFNAATSSKPRKLIYEQALDRDVNERELNALENHRLAIMAQKRTGSASPHPYSDEDEKRRAMSPPVRSFARPFSPPHNEPETRGRSRSPAQGSRGSRQDDIDLESRDERQNTAPSSKPHTKDVPFSFGFENRNEAPKPSFPGLNTLVNHYGLPTPRPESDEYQATNHQQSAPVAANGPTPSPSPLTENYTRDPSISQTSESNMEREQAAYSISRRSSASDLGAGATQQTTFFEASDSEREMDDGASSVYEDDPYMPFEEVDDDPGFPNRNIIPAFNPQNPPMFAPISPPPFANQDVTPLHDSDSPTLPPNAGLSTMIRQHLRSDSGISSIYTPSMHIKVSEPHHEPASIAQAMAGWDNQYADYDEEAPFQSEAAAEYNEPKPKVSLTELRKKESYEKTQPEIQPEEQQNLLRSPPMERNPSENTMMSAVDDEADEWRTQLEEKKRMLQQRLQEHSGRNSPAPGYADSNDEHQKNSILKPGVLGNMLKGKGSPAGSPGGREDAKAMKTLGISPMLNQSKDSFGRREDEEEMLQERPEGKMRQMPGRPDMQPNDMRPRGPGQLPRMPPHGFPYGHGSGPHQRPPQNGPQNQSLPSGPRSFLPMTGPPQHDSRKPPGHIPIDSGMPTSSNMHRDFVEQGRNGPRPGPPHGHRGPPGGNGPEHAEREFRPPHDRPKDSRGPPQQQGGRSRTRSNAQRPNNMPHQSPPHTKINVRGRPSEEEQRGRQRGPSTRGPGMNETGGVMTTVTAGPTPQPLNVEKKSQSTPRPKNGEPAPTREAFGEMRSPPVKPETKNTEAPTQDRRPANLTIPTGEIPQSKFSPEDSPQGFRGRFRSNSKSQKIINSMALFEQEAPPSMPSPPKQPGALTGSALAKTPIAMAAGSPAKTLAELTGSDGANPAFQATGSASTTRDGKKIRIRKGDISEPTLLHTTSQMPVSKLIDAGGTGYRGILPPGLSDSTQRQRSGSDESISRAARGNHVPGPVQRTSDPDGEKARVLRKAVSDGGALRERAASNGKHPRPAMPSPAPFFGADGRPLNTPPFFNNAPAGMI</sequence>
<accession>A0AAV9V0K0</accession>
<evidence type="ECO:0000313" key="2">
    <source>
        <dbReference type="EMBL" id="KAK6353144.1"/>
    </source>
</evidence>
<feature type="compositionally biased region" description="Polar residues" evidence="1">
    <location>
        <begin position="434"/>
        <end position="443"/>
    </location>
</feature>